<evidence type="ECO:0000256" key="4">
    <source>
        <dbReference type="ARBA" id="ARBA00023163"/>
    </source>
</evidence>
<organism evidence="7 8">
    <name type="scientific">Actinomadura gamaensis</name>
    <dbReference type="NCBI Taxonomy" id="1763541"/>
    <lineage>
        <taxon>Bacteria</taxon>
        <taxon>Bacillati</taxon>
        <taxon>Actinomycetota</taxon>
        <taxon>Actinomycetes</taxon>
        <taxon>Streptosporangiales</taxon>
        <taxon>Thermomonosporaceae</taxon>
        <taxon>Actinomadura</taxon>
    </lineage>
</organism>
<evidence type="ECO:0000256" key="1">
    <source>
        <dbReference type="ARBA" id="ARBA00009437"/>
    </source>
</evidence>
<comment type="caution">
    <text evidence="7">The sequence shown here is derived from an EMBL/GenBank/DDBJ whole genome shotgun (WGS) entry which is preliminary data.</text>
</comment>
<keyword evidence="4" id="KW-0804">Transcription</keyword>
<feature type="domain" description="HTH lysR-type" evidence="6">
    <location>
        <begin position="1"/>
        <end position="56"/>
    </location>
</feature>
<sequence length="323" mass="35053">MELRHLASFLAVVEEGQFARAAARLFLSPPAVTGHVRQLERELGVPLLERSPLRLTEAGERLVPHARAALAAANAAADAVAGLREDTPRGSELRVGIMVHGSAELTPAILRAFRRARPETNVTVVSLDFTDHVAALVEHRVDVAFLRPAPDDERIVSDPMTTEPRIITVSERCPLADAEALRLADVVDEPFLGLPDGVSRAFSDYLYFGTARNGEAPRLNPEGVRTPQDVLTGTAAGRGLSSGLYSFVRFYSWPGVRFVPLLDAPWEHSVLAARRDDTRLEVQAFRSLAVALARDLGPTLVPPPPLPRPWSGGNDSRPRAAGR</sequence>
<evidence type="ECO:0000256" key="2">
    <source>
        <dbReference type="ARBA" id="ARBA00023015"/>
    </source>
</evidence>
<dbReference type="InterPro" id="IPR005119">
    <property type="entry name" value="LysR_subst-bd"/>
</dbReference>
<reference evidence="8" key="1">
    <citation type="journal article" date="2019" name="Int. J. Syst. Evol. Microbiol.">
        <title>The Global Catalogue of Microorganisms (GCM) 10K type strain sequencing project: providing services to taxonomists for standard genome sequencing and annotation.</title>
        <authorList>
            <consortium name="The Broad Institute Genomics Platform"/>
            <consortium name="The Broad Institute Genome Sequencing Center for Infectious Disease"/>
            <person name="Wu L."/>
            <person name="Ma J."/>
        </authorList>
    </citation>
    <scope>NUCLEOTIDE SEQUENCE [LARGE SCALE GENOMIC DNA]</scope>
    <source>
        <strain evidence="8">KLKA75</strain>
    </source>
</reference>
<dbReference type="RefSeq" id="WP_378261832.1">
    <property type="nucleotide sequence ID" value="NZ_JBHSIT010000011.1"/>
</dbReference>
<dbReference type="PROSITE" id="PS50931">
    <property type="entry name" value="HTH_LYSR"/>
    <property type="match status" value="1"/>
</dbReference>
<dbReference type="PRINTS" id="PR00039">
    <property type="entry name" value="HTHLYSR"/>
</dbReference>
<protein>
    <submittedName>
        <fullName evidence="7">LysR substrate-binding domain-containing protein</fullName>
    </submittedName>
</protein>
<dbReference type="Proteomes" id="UP001595872">
    <property type="component" value="Unassembled WGS sequence"/>
</dbReference>
<dbReference type="InterPro" id="IPR000847">
    <property type="entry name" value="LysR_HTH_N"/>
</dbReference>
<dbReference type="EMBL" id="JBHSIT010000011">
    <property type="protein sequence ID" value="MFC4912180.1"/>
    <property type="molecule type" value="Genomic_DNA"/>
</dbReference>
<evidence type="ECO:0000256" key="5">
    <source>
        <dbReference type="SAM" id="MobiDB-lite"/>
    </source>
</evidence>
<keyword evidence="3" id="KW-0238">DNA-binding</keyword>
<dbReference type="CDD" id="cd08414">
    <property type="entry name" value="PBP2_LTTR_aromatics_like"/>
    <property type="match status" value="1"/>
</dbReference>
<evidence type="ECO:0000313" key="8">
    <source>
        <dbReference type="Proteomes" id="UP001595872"/>
    </source>
</evidence>
<feature type="region of interest" description="Disordered" evidence="5">
    <location>
        <begin position="300"/>
        <end position="323"/>
    </location>
</feature>
<dbReference type="PANTHER" id="PTHR30346:SF0">
    <property type="entry name" value="HCA OPERON TRANSCRIPTIONAL ACTIVATOR HCAR"/>
    <property type="match status" value="1"/>
</dbReference>
<keyword evidence="2" id="KW-0805">Transcription regulation</keyword>
<comment type="similarity">
    <text evidence="1">Belongs to the LysR transcriptional regulatory family.</text>
</comment>
<accession>A0ABV9U9C9</accession>
<dbReference type="Pfam" id="PF00126">
    <property type="entry name" value="HTH_1"/>
    <property type="match status" value="1"/>
</dbReference>
<name>A0ABV9U9C9_9ACTN</name>
<dbReference type="InterPro" id="IPR036388">
    <property type="entry name" value="WH-like_DNA-bd_sf"/>
</dbReference>
<gene>
    <name evidence="7" type="ORF">ACFPCY_33095</name>
</gene>
<dbReference type="Gene3D" id="3.40.190.10">
    <property type="entry name" value="Periplasmic binding protein-like II"/>
    <property type="match status" value="2"/>
</dbReference>
<dbReference type="PANTHER" id="PTHR30346">
    <property type="entry name" value="TRANSCRIPTIONAL DUAL REGULATOR HCAR-RELATED"/>
    <property type="match status" value="1"/>
</dbReference>
<dbReference type="Gene3D" id="1.10.10.10">
    <property type="entry name" value="Winged helix-like DNA-binding domain superfamily/Winged helix DNA-binding domain"/>
    <property type="match status" value="1"/>
</dbReference>
<dbReference type="InterPro" id="IPR036390">
    <property type="entry name" value="WH_DNA-bd_sf"/>
</dbReference>
<proteinExistence type="inferred from homology"/>
<evidence type="ECO:0000256" key="3">
    <source>
        <dbReference type="ARBA" id="ARBA00023125"/>
    </source>
</evidence>
<evidence type="ECO:0000313" key="7">
    <source>
        <dbReference type="EMBL" id="MFC4912180.1"/>
    </source>
</evidence>
<keyword evidence="8" id="KW-1185">Reference proteome</keyword>
<dbReference type="SUPFAM" id="SSF53850">
    <property type="entry name" value="Periplasmic binding protein-like II"/>
    <property type="match status" value="1"/>
</dbReference>
<evidence type="ECO:0000259" key="6">
    <source>
        <dbReference type="PROSITE" id="PS50931"/>
    </source>
</evidence>
<dbReference type="SUPFAM" id="SSF46785">
    <property type="entry name" value="Winged helix' DNA-binding domain"/>
    <property type="match status" value="1"/>
</dbReference>
<dbReference type="Pfam" id="PF03466">
    <property type="entry name" value="LysR_substrate"/>
    <property type="match status" value="1"/>
</dbReference>